<keyword evidence="4" id="KW-0560">Oxidoreductase</keyword>
<evidence type="ECO:0000313" key="8">
    <source>
        <dbReference type="Proteomes" id="UP001341281"/>
    </source>
</evidence>
<protein>
    <recommendedName>
        <fullName evidence="4">Fatty acyl-CoA reductase</fullName>
        <ecNumber evidence="4">1.2.1.84</ecNumber>
    </recommendedName>
</protein>
<dbReference type="Pfam" id="PF07993">
    <property type="entry name" value="NAD_binding_4"/>
    <property type="match status" value="1"/>
</dbReference>
<feature type="domain" description="Fatty acyl-CoA reductase C-terminal" evidence="5">
    <location>
        <begin position="492"/>
        <end position="564"/>
    </location>
</feature>
<evidence type="ECO:0000256" key="1">
    <source>
        <dbReference type="ARBA" id="ARBA00005928"/>
    </source>
</evidence>
<comment type="function">
    <text evidence="4">Catalyzes the reduction of fatty acyl-CoA to fatty alcohols.</text>
</comment>
<organism evidence="7 8">
    <name type="scientific">Paspalum notatum var. saurae</name>
    <dbReference type="NCBI Taxonomy" id="547442"/>
    <lineage>
        <taxon>Eukaryota</taxon>
        <taxon>Viridiplantae</taxon>
        <taxon>Streptophyta</taxon>
        <taxon>Embryophyta</taxon>
        <taxon>Tracheophyta</taxon>
        <taxon>Spermatophyta</taxon>
        <taxon>Magnoliopsida</taxon>
        <taxon>Liliopsida</taxon>
        <taxon>Poales</taxon>
        <taxon>Poaceae</taxon>
        <taxon>PACMAD clade</taxon>
        <taxon>Panicoideae</taxon>
        <taxon>Andropogonodae</taxon>
        <taxon>Paspaleae</taxon>
        <taxon>Paspalinae</taxon>
        <taxon>Paspalum</taxon>
    </lineage>
</organism>
<dbReference type="SUPFAM" id="SSF51735">
    <property type="entry name" value="NAD(P)-binding Rossmann-fold domains"/>
    <property type="match status" value="1"/>
</dbReference>
<dbReference type="Gene3D" id="3.40.50.720">
    <property type="entry name" value="NAD(P)-binding Rossmann-like Domain"/>
    <property type="match status" value="1"/>
</dbReference>
<dbReference type="InterPro" id="IPR026055">
    <property type="entry name" value="FAR"/>
</dbReference>
<comment type="catalytic activity">
    <reaction evidence="4">
        <text>a long-chain fatty acyl-CoA + 2 NADPH + 2 H(+) = a long-chain primary fatty alcohol + 2 NADP(+) + CoA</text>
        <dbReference type="Rhea" id="RHEA:52716"/>
        <dbReference type="ChEBI" id="CHEBI:15378"/>
        <dbReference type="ChEBI" id="CHEBI:57287"/>
        <dbReference type="ChEBI" id="CHEBI:57783"/>
        <dbReference type="ChEBI" id="CHEBI:58349"/>
        <dbReference type="ChEBI" id="CHEBI:77396"/>
        <dbReference type="ChEBI" id="CHEBI:83139"/>
        <dbReference type="EC" id="1.2.1.84"/>
    </reaction>
</comment>
<evidence type="ECO:0000259" key="5">
    <source>
        <dbReference type="Pfam" id="PF03015"/>
    </source>
</evidence>
<dbReference type="InterPro" id="IPR036291">
    <property type="entry name" value="NAD(P)-bd_dom_sf"/>
</dbReference>
<dbReference type="CDD" id="cd05236">
    <property type="entry name" value="FAR-N_SDR_e"/>
    <property type="match status" value="1"/>
</dbReference>
<dbReference type="InterPro" id="IPR013120">
    <property type="entry name" value="FAR_NAD-bd"/>
</dbReference>
<comment type="similarity">
    <text evidence="1 4">Belongs to the fatty acyl-CoA reductase family.</text>
</comment>
<dbReference type="PANTHER" id="PTHR11011:SF45">
    <property type="entry name" value="FATTY ACYL-COA REDUCTASE CG8306-RELATED"/>
    <property type="match status" value="1"/>
</dbReference>
<dbReference type="EMBL" id="CP144745">
    <property type="protein sequence ID" value="WVZ54079.1"/>
    <property type="molecule type" value="Genomic_DNA"/>
</dbReference>
<keyword evidence="3 4" id="KW-0443">Lipid metabolism</keyword>
<dbReference type="PANTHER" id="PTHR11011">
    <property type="entry name" value="MALE STERILITY PROTEIN 2-RELATED"/>
    <property type="match status" value="1"/>
</dbReference>
<dbReference type="GO" id="GO:0102965">
    <property type="term" value="F:alcohol-forming long-chain fatty acyl-CoA reductase activity"/>
    <property type="evidence" value="ECO:0007669"/>
    <property type="project" value="UniProtKB-EC"/>
</dbReference>
<dbReference type="GO" id="GO:0010345">
    <property type="term" value="P:suberin biosynthetic process"/>
    <property type="evidence" value="ECO:0007669"/>
    <property type="project" value="TreeGrafter"/>
</dbReference>
<dbReference type="GO" id="GO:0035336">
    <property type="term" value="P:long-chain fatty-acyl-CoA metabolic process"/>
    <property type="evidence" value="ECO:0007669"/>
    <property type="project" value="TreeGrafter"/>
</dbReference>
<evidence type="ECO:0000313" key="7">
    <source>
        <dbReference type="EMBL" id="WVZ54079.1"/>
    </source>
</evidence>
<sequence length="568" mass="63139">MTITGPTAMDGHCLLGWPSCAPVHQARTFVLFVTAKRTLSFSIGKGAQGRDLGAHSVSSAQSLGGIGIAEFLGSKNFLIIGGTGFLAKILIEKIMRTNTNIGKIYVVIKAKDTQAALKRMQNEVVDSELFRCLEEIHGKDYHSFLAKKLVPVVGDIKEANLGIAPDLAYRIAEEVDIIVNSAGNTTFEERYDVAMDINTLGPFRIMSFAQRFQRLKLFLHVSTAYVNGQRQGVVMEKPFQLGDTIGKEFGSSDSSECKLNALLDIEAEVKLAFATRIGDEDSPSLSQEMKRLGHDRAKLHGWQDVYVFTKAMGEMVVNCMRGDIPVVTIRPSIIESTLRDPFPGWIQGNRMLDPVILNYGRGLMTSLFADPESVIDVIPADMVVNAMLAAMAKHGQQGQQTPGTQRHHIYHLSSSTVNPLSCRDLCEFLFRHFTRSPVMDAAGEPILVQPMRFCRSMVEYASRVEAEANDALLQSAARAGAAFSERRKRDLRAKVVKNIVHLGKIYEPYGFYGGRFDNRNMEVLLAELSAEEREKFHFDVRSVDWMHYIADVHIPGLRKYVGKEKGSM</sequence>
<feature type="domain" description="Thioester reductase (TE)" evidence="6">
    <location>
        <begin position="80"/>
        <end position="387"/>
    </location>
</feature>
<evidence type="ECO:0000256" key="2">
    <source>
        <dbReference type="ARBA" id="ARBA00022516"/>
    </source>
</evidence>
<dbReference type="Pfam" id="PF03015">
    <property type="entry name" value="Sterile"/>
    <property type="match status" value="1"/>
</dbReference>
<dbReference type="CDD" id="cd09071">
    <property type="entry name" value="FAR_C"/>
    <property type="match status" value="1"/>
</dbReference>
<name>A0AAQ3PWJ9_PASNO</name>
<keyword evidence="4" id="KW-0521">NADP</keyword>
<evidence type="ECO:0000259" key="6">
    <source>
        <dbReference type="Pfam" id="PF07993"/>
    </source>
</evidence>
<evidence type="ECO:0000256" key="4">
    <source>
        <dbReference type="RuleBase" id="RU363097"/>
    </source>
</evidence>
<dbReference type="GO" id="GO:0080019">
    <property type="term" value="F:alcohol-forming very long-chain fatty acyl-CoA reductase activity"/>
    <property type="evidence" value="ECO:0007669"/>
    <property type="project" value="InterPro"/>
</dbReference>
<dbReference type="AlphaFoldDB" id="A0AAQ3PWJ9"/>
<dbReference type="EC" id="1.2.1.84" evidence="4"/>
<reference evidence="7 8" key="1">
    <citation type="submission" date="2024-02" db="EMBL/GenBank/DDBJ databases">
        <title>High-quality chromosome-scale genome assembly of Pensacola bahiagrass (Paspalum notatum Flugge var. saurae).</title>
        <authorList>
            <person name="Vega J.M."/>
            <person name="Podio M."/>
            <person name="Orjuela J."/>
            <person name="Siena L.A."/>
            <person name="Pessino S.C."/>
            <person name="Combes M.C."/>
            <person name="Mariac C."/>
            <person name="Albertini E."/>
            <person name="Pupilli F."/>
            <person name="Ortiz J.P.A."/>
            <person name="Leblanc O."/>
        </authorList>
    </citation>
    <scope>NUCLEOTIDE SEQUENCE [LARGE SCALE GENOMIC DNA]</scope>
    <source>
        <strain evidence="7">R1</strain>
        <tissue evidence="7">Leaf</tissue>
    </source>
</reference>
<dbReference type="InterPro" id="IPR033640">
    <property type="entry name" value="FAR_C"/>
</dbReference>
<dbReference type="Proteomes" id="UP001341281">
    <property type="component" value="Chromosome 01"/>
</dbReference>
<evidence type="ECO:0000256" key="3">
    <source>
        <dbReference type="ARBA" id="ARBA00023098"/>
    </source>
</evidence>
<accession>A0AAQ3PWJ9</accession>
<keyword evidence="2 4" id="KW-0444">Lipid biosynthesis</keyword>
<proteinExistence type="inferred from homology"/>
<keyword evidence="8" id="KW-1185">Reference proteome</keyword>
<gene>
    <name evidence="7" type="ORF">U9M48_004943</name>
</gene>